<dbReference type="PROSITE" id="PS51782">
    <property type="entry name" value="LYSM"/>
    <property type="match status" value="1"/>
</dbReference>
<proteinExistence type="predicted"/>
<gene>
    <name evidence="2" type="ORF">H9734_01875</name>
</gene>
<evidence type="ECO:0000313" key="2">
    <source>
        <dbReference type="EMBL" id="HIX76337.1"/>
    </source>
</evidence>
<protein>
    <submittedName>
        <fullName evidence="2">DUF3794 domain-containing protein</fullName>
    </submittedName>
</protein>
<dbReference type="Pfam" id="PF12673">
    <property type="entry name" value="SipL"/>
    <property type="match status" value="3"/>
</dbReference>
<dbReference type="EMBL" id="DXEK01000028">
    <property type="protein sequence ID" value="HIX76337.1"/>
    <property type="molecule type" value="Genomic_DNA"/>
</dbReference>
<sequence>MELVKRNLHQMCRKSEAVSQVTFDEDFNVPDAKPDVGRMIQKKGEVEISDVQVSEGKARVFGNLMFHLLYVADDGGRRVHSLGGELPIDETIHLDGLTGGDKVCLKWDLEDLTIHKINSRKLNIRSVVTFYTSIEELRDIPIPIDLRDGEGISMKKKEIRALELGVQKKDTLRIKETVTLASNKPNIHEILWKDIEVRGLELRPDENKIAAKGELFLFCLYAGDDGEQPLQWVEQAIPFSGEVECSGCTADMIPNIESTMIQANVEIQPDADGEERMLQADAVLELDMKLYQEEMLSLLQDVYTPKLDCVPVNQEEILESLLIRNYSKCRVSDKIGISAPQNRVLQICHSDGKVRLDEVKVVENGIRVQGIVELRILYIVSDDDMPFYAAEAAIPFTHEIEAEGIHKECRYYLRTDLEQLSATMLDSNEIEVKAVINLNAIVLDRQREDVMQYVQENPLDREKLQNMPGIVCYMVQNGDTLWDIAKKFYTTTDEIRALNELKSDDLRPMQSLLLVKSIE</sequence>
<reference evidence="2" key="1">
    <citation type="journal article" date="2021" name="PeerJ">
        <title>Extensive microbial diversity within the chicken gut microbiome revealed by metagenomics and culture.</title>
        <authorList>
            <person name="Gilroy R."/>
            <person name="Ravi A."/>
            <person name="Getino M."/>
            <person name="Pursley I."/>
            <person name="Horton D.L."/>
            <person name="Alikhan N.F."/>
            <person name="Baker D."/>
            <person name="Gharbi K."/>
            <person name="Hall N."/>
            <person name="Watson M."/>
            <person name="Adriaenssens E.M."/>
            <person name="Foster-Nyarko E."/>
            <person name="Jarju S."/>
            <person name="Secka A."/>
            <person name="Antonio M."/>
            <person name="Oren A."/>
            <person name="Chaudhuri R.R."/>
            <person name="La Ragione R."/>
            <person name="Hildebrand F."/>
            <person name="Pallen M.J."/>
        </authorList>
    </citation>
    <scope>NUCLEOTIDE SEQUENCE</scope>
    <source>
        <strain evidence="2">CHK183-1962</strain>
    </source>
</reference>
<dbReference type="SMART" id="SM00257">
    <property type="entry name" value="LysM"/>
    <property type="match status" value="1"/>
</dbReference>
<dbReference type="InterPro" id="IPR024300">
    <property type="entry name" value="SipL_SPOCS_dom"/>
</dbReference>
<feature type="domain" description="LysM" evidence="1">
    <location>
        <begin position="471"/>
        <end position="514"/>
    </location>
</feature>
<comment type="caution">
    <text evidence="2">The sequence shown here is derived from an EMBL/GenBank/DDBJ whole genome shotgun (WGS) entry which is preliminary data.</text>
</comment>
<dbReference type="SUPFAM" id="SSF54106">
    <property type="entry name" value="LysM domain"/>
    <property type="match status" value="1"/>
</dbReference>
<evidence type="ECO:0000313" key="3">
    <source>
        <dbReference type="Proteomes" id="UP000886890"/>
    </source>
</evidence>
<dbReference type="InterPro" id="IPR036779">
    <property type="entry name" value="LysM_dom_sf"/>
</dbReference>
<evidence type="ECO:0000259" key="1">
    <source>
        <dbReference type="PROSITE" id="PS51782"/>
    </source>
</evidence>
<accession>A0A9D1XBE8</accession>
<dbReference type="Proteomes" id="UP000886890">
    <property type="component" value="Unassembled WGS sequence"/>
</dbReference>
<dbReference type="InterPro" id="IPR018392">
    <property type="entry name" value="LysM"/>
</dbReference>
<dbReference type="Gene3D" id="3.10.350.10">
    <property type="entry name" value="LysM domain"/>
    <property type="match status" value="1"/>
</dbReference>
<organism evidence="2 3">
    <name type="scientific">Candidatus Fusicatenibacter merdavium</name>
    <dbReference type="NCBI Taxonomy" id="2838600"/>
    <lineage>
        <taxon>Bacteria</taxon>
        <taxon>Bacillati</taxon>
        <taxon>Bacillota</taxon>
        <taxon>Clostridia</taxon>
        <taxon>Lachnospirales</taxon>
        <taxon>Lachnospiraceae</taxon>
        <taxon>Fusicatenibacter</taxon>
    </lineage>
</organism>
<dbReference type="Pfam" id="PF01476">
    <property type="entry name" value="LysM"/>
    <property type="match status" value="1"/>
</dbReference>
<name>A0A9D1XBE8_9FIRM</name>
<reference evidence="2" key="2">
    <citation type="submission" date="2021-04" db="EMBL/GenBank/DDBJ databases">
        <authorList>
            <person name="Gilroy R."/>
        </authorList>
    </citation>
    <scope>NUCLEOTIDE SEQUENCE</scope>
    <source>
        <strain evidence="2">CHK183-1962</strain>
    </source>
</reference>
<dbReference type="CDD" id="cd00118">
    <property type="entry name" value="LysM"/>
    <property type="match status" value="1"/>
</dbReference>
<dbReference type="AlphaFoldDB" id="A0A9D1XBE8"/>